<evidence type="ECO:0000313" key="2">
    <source>
        <dbReference type="EMBL" id="VAW42154.1"/>
    </source>
</evidence>
<dbReference type="EMBL" id="UOEU01000894">
    <property type="protein sequence ID" value="VAW42154.1"/>
    <property type="molecule type" value="Genomic_DNA"/>
</dbReference>
<reference evidence="2" key="1">
    <citation type="submission" date="2018-06" db="EMBL/GenBank/DDBJ databases">
        <authorList>
            <person name="Zhirakovskaya E."/>
        </authorList>
    </citation>
    <scope>NUCLEOTIDE SEQUENCE</scope>
</reference>
<dbReference type="Pfam" id="PF09586">
    <property type="entry name" value="YfhO"/>
    <property type="match status" value="1"/>
</dbReference>
<feature type="non-terminal residue" evidence="2">
    <location>
        <position position="1"/>
    </location>
</feature>
<protein>
    <recommendedName>
        <fullName evidence="3">YfhO family protein</fullName>
    </recommendedName>
</protein>
<evidence type="ECO:0008006" key="3">
    <source>
        <dbReference type="Google" id="ProtNLM"/>
    </source>
</evidence>
<keyword evidence="1" id="KW-1133">Transmembrane helix</keyword>
<dbReference type="PANTHER" id="PTHR38454:SF1">
    <property type="entry name" value="INTEGRAL MEMBRANE PROTEIN"/>
    <property type="match status" value="1"/>
</dbReference>
<keyword evidence="1" id="KW-0472">Membrane</keyword>
<accession>A0A3B0WEV5</accession>
<proteinExistence type="predicted"/>
<keyword evidence="1" id="KW-0812">Transmembrane</keyword>
<dbReference type="InterPro" id="IPR018580">
    <property type="entry name" value="Uncharacterised_YfhO"/>
</dbReference>
<evidence type="ECO:0000256" key="1">
    <source>
        <dbReference type="SAM" id="Phobius"/>
    </source>
</evidence>
<feature type="transmembrane region" description="Helical" evidence="1">
    <location>
        <begin position="233"/>
        <end position="255"/>
    </location>
</feature>
<dbReference type="PANTHER" id="PTHR38454">
    <property type="entry name" value="INTEGRAL MEMBRANE PROTEIN-RELATED"/>
    <property type="match status" value="1"/>
</dbReference>
<gene>
    <name evidence="2" type="ORF">MNBD_CHLOROFLEXI01-3056</name>
</gene>
<dbReference type="AlphaFoldDB" id="A0A3B0WEV5"/>
<organism evidence="2">
    <name type="scientific">hydrothermal vent metagenome</name>
    <dbReference type="NCBI Taxonomy" id="652676"/>
    <lineage>
        <taxon>unclassified sequences</taxon>
        <taxon>metagenomes</taxon>
        <taxon>ecological metagenomes</taxon>
    </lineage>
</organism>
<name>A0A3B0WEV5_9ZZZZ</name>
<sequence>LQLSDSAEGTVIVRILSEDGVYEFAHAEIETAVIEDSDWNSFFFEPFPSTWGRTFRFRVEFAGDGGEVQVGTSQENEVAHAAYYLPRPELAFEDGTTRIYLNDGYFSRAFIVPQAQIVANEEEALTAVANNQDRLREIVFLELEGQPMPPLLQTAVSPDTQVIVKSYEINQIELAVDLDEPGFLVLSDTYYSGWKARIDGAETPLYRANSLLRAIYVPAGSHTITFSFMPLDFVAGGIISLTTLAFCLLGLLLALRMKRATPAPIDAK</sequence>